<name>A0AAD7MUW9_9AGAR</name>
<feature type="chain" id="PRO_5042011397" description="Secreted protein" evidence="1">
    <location>
        <begin position="18"/>
        <end position="112"/>
    </location>
</feature>
<dbReference type="AlphaFoldDB" id="A0AAD7MUW9"/>
<sequence>MTLILPLVTTAVLHAIAIDVYIQPQLDCDSAPANRAAFLTANSRQPRSSRQCRCGLIARWPFAHPFFPAPSAASEQGSHSATPSAVLRYASQRWDQVEYIHFSPVPGLSSNQ</sequence>
<evidence type="ECO:0000313" key="3">
    <source>
        <dbReference type="Proteomes" id="UP001215280"/>
    </source>
</evidence>
<evidence type="ECO:0008006" key="4">
    <source>
        <dbReference type="Google" id="ProtNLM"/>
    </source>
</evidence>
<keyword evidence="3" id="KW-1185">Reference proteome</keyword>
<protein>
    <recommendedName>
        <fullName evidence="4">Secreted protein</fullName>
    </recommendedName>
</protein>
<keyword evidence="1" id="KW-0732">Signal</keyword>
<dbReference type="Proteomes" id="UP001215280">
    <property type="component" value="Unassembled WGS sequence"/>
</dbReference>
<gene>
    <name evidence="2" type="ORF">DFH07DRAFT_967796</name>
</gene>
<dbReference type="EMBL" id="JARJLG010000164">
    <property type="protein sequence ID" value="KAJ7734038.1"/>
    <property type="molecule type" value="Genomic_DNA"/>
</dbReference>
<comment type="caution">
    <text evidence="2">The sequence shown here is derived from an EMBL/GenBank/DDBJ whole genome shotgun (WGS) entry which is preliminary data.</text>
</comment>
<evidence type="ECO:0000256" key="1">
    <source>
        <dbReference type="SAM" id="SignalP"/>
    </source>
</evidence>
<proteinExistence type="predicted"/>
<reference evidence="2" key="1">
    <citation type="submission" date="2023-03" db="EMBL/GenBank/DDBJ databases">
        <title>Massive genome expansion in bonnet fungi (Mycena s.s.) driven by repeated elements and novel gene families across ecological guilds.</title>
        <authorList>
            <consortium name="Lawrence Berkeley National Laboratory"/>
            <person name="Harder C.B."/>
            <person name="Miyauchi S."/>
            <person name="Viragh M."/>
            <person name="Kuo A."/>
            <person name="Thoen E."/>
            <person name="Andreopoulos B."/>
            <person name="Lu D."/>
            <person name="Skrede I."/>
            <person name="Drula E."/>
            <person name="Henrissat B."/>
            <person name="Morin E."/>
            <person name="Kohler A."/>
            <person name="Barry K."/>
            <person name="LaButti K."/>
            <person name="Morin E."/>
            <person name="Salamov A."/>
            <person name="Lipzen A."/>
            <person name="Mereny Z."/>
            <person name="Hegedus B."/>
            <person name="Baldrian P."/>
            <person name="Stursova M."/>
            <person name="Weitz H."/>
            <person name="Taylor A."/>
            <person name="Grigoriev I.V."/>
            <person name="Nagy L.G."/>
            <person name="Martin F."/>
            <person name="Kauserud H."/>
        </authorList>
    </citation>
    <scope>NUCLEOTIDE SEQUENCE</scope>
    <source>
        <strain evidence="2">CBHHK188m</strain>
    </source>
</reference>
<evidence type="ECO:0000313" key="2">
    <source>
        <dbReference type="EMBL" id="KAJ7734038.1"/>
    </source>
</evidence>
<accession>A0AAD7MUW9</accession>
<feature type="signal peptide" evidence="1">
    <location>
        <begin position="1"/>
        <end position="17"/>
    </location>
</feature>
<organism evidence="2 3">
    <name type="scientific">Mycena maculata</name>
    <dbReference type="NCBI Taxonomy" id="230809"/>
    <lineage>
        <taxon>Eukaryota</taxon>
        <taxon>Fungi</taxon>
        <taxon>Dikarya</taxon>
        <taxon>Basidiomycota</taxon>
        <taxon>Agaricomycotina</taxon>
        <taxon>Agaricomycetes</taxon>
        <taxon>Agaricomycetidae</taxon>
        <taxon>Agaricales</taxon>
        <taxon>Marasmiineae</taxon>
        <taxon>Mycenaceae</taxon>
        <taxon>Mycena</taxon>
    </lineage>
</organism>